<dbReference type="PANTHER" id="PTHR34701">
    <property type="entry name" value="TRANSCRIPTIONAL REGULATOR MRAZ"/>
    <property type="match status" value="1"/>
</dbReference>
<accession>A0A1H5VNH9</accession>
<dbReference type="HAMAP" id="MF_01008">
    <property type="entry name" value="MraZ"/>
    <property type="match status" value="1"/>
</dbReference>
<dbReference type="InterPro" id="IPR038619">
    <property type="entry name" value="MraZ_sf"/>
</dbReference>
<dbReference type="InterPro" id="IPR035644">
    <property type="entry name" value="MraZ_C"/>
</dbReference>
<keyword evidence="4 7" id="KW-0805">Transcription regulation</keyword>
<dbReference type="GO" id="GO:0005737">
    <property type="term" value="C:cytoplasm"/>
    <property type="evidence" value="ECO:0007669"/>
    <property type="project" value="UniProtKB-UniRule"/>
</dbReference>
<dbReference type="CDD" id="cd16321">
    <property type="entry name" value="MraZ_C"/>
    <property type="match status" value="1"/>
</dbReference>
<dbReference type="InterPro" id="IPR037914">
    <property type="entry name" value="SpoVT-AbrB_sf"/>
</dbReference>
<dbReference type="GO" id="GO:2000143">
    <property type="term" value="P:negative regulation of DNA-templated transcription initiation"/>
    <property type="evidence" value="ECO:0007669"/>
    <property type="project" value="TreeGrafter"/>
</dbReference>
<proteinExistence type="inferred from homology"/>
<dbReference type="InterPro" id="IPR003444">
    <property type="entry name" value="MraZ"/>
</dbReference>
<sequence>MFRGVTQLSLDAKGRLAIPARYRSELMSTCSGHLIVTVDPSKCLLIYPQPAWEPIEQKLNNLSSFDTVTRNLQRLLVGNACDVDMDAAHRILISPPLRQFAGLSKDVVLVGQGTKLELWDEAQWNLQIELAMAFKDGGMPPELEGFSL</sequence>
<dbReference type="InterPro" id="IPR020603">
    <property type="entry name" value="MraZ_dom"/>
</dbReference>
<organism evidence="9 10">
    <name type="scientific">Nitrosomonas ureae</name>
    <dbReference type="NCBI Taxonomy" id="44577"/>
    <lineage>
        <taxon>Bacteria</taxon>
        <taxon>Pseudomonadati</taxon>
        <taxon>Pseudomonadota</taxon>
        <taxon>Betaproteobacteria</taxon>
        <taxon>Nitrosomonadales</taxon>
        <taxon>Nitrosomonadaceae</taxon>
        <taxon>Nitrosomonas</taxon>
    </lineage>
</organism>
<evidence type="ECO:0000313" key="9">
    <source>
        <dbReference type="EMBL" id="SEF88895.1"/>
    </source>
</evidence>
<evidence type="ECO:0000259" key="8">
    <source>
        <dbReference type="PROSITE" id="PS51740"/>
    </source>
</evidence>
<dbReference type="Proteomes" id="UP000236753">
    <property type="component" value="Unassembled WGS sequence"/>
</dbReference>
<dbReference type="InterPro" id="IPR007159">
    <property type="entry name" value="SpoVT-AbrB_dom"/>
</dbReference>
<evidence type="ECO:0000256" key="1">
    <source>
        <dbReference type="ARBA" id="ARBA00013860"/>
    </source>
</evidence>
<dbReference type="OrthoDB" id="9807753at2"/>
<evidence type="ECO:0000256" key="3">
    <source>
        <dbReference type="ARBA" id="ARBA00022737"/>
    </source>
</evidence>
<feature type="domain" description="SpoVT-AbrB" evidence="8">
    <location>
        <begin position="5"/>
        <end position="51"/>
    </location>
</feature>
<feature type="domain" description="SpoVT-AbrB" evidence="8">
    <location>
        <begin position="80"/>
        <end position="123"/>
    </location>
</feature>
<dbReference type="GO" id="GO:0000976">
    <property type="term" value="F:transcription cis-regulatory region binding"/>
    <property type="evidence" value="ECO:0007669"/>
    <property type="project" value="TreeGrafter"/>
</dbReference>
<keyword evidence="5 7" id="KW-0238">DNA-binding</keyword>
<dbReference type="PROSITE" id="PS51740">
    <property type="entry name" value="SPOVT_ABRB"/>
    <property type="match status" value="2"/>
</dbReference>
<evidence type="ECO:0000313" key="10">
    <source>
        <dbReference type="Proteomes" id="UP000236753"/>
    </source>
</evidence>
<dbReference type="GO" id="GO:0009295">
    <property type="term" value="C:nucleoid"/>
    <property type="evidence" value="ECO:0007669"/>
    <property type="project" value="UniProtKB-SubCell"/>
</dbReference>
<gene>
    <name evidence="7" type="primary">mraZ</name>
    <name evidence="9" type="ORF">SAMN05216334_11370</name>
</gene>
<keyword evidence="6 7" id="KW-0804">Transcription</keyword>
<comment type="subunit">
    <text evidence="7">Forms oligomers.</text>
</comment>
<keyword evidence="2 7" id="KW-0963">Cytoplasm</keyword>
<protein>
    <recommendedName>
        <fullName evidence="1 7">Transcriptional regulator MraZ</fullName>
    </recommendedName>
</protein>
<dbReference type="Pfam" id="PF02381">
    <property type="entry name" value="MraZ"/>
    <property type="match status" value="2"/>
</dbReference>
<dbReference type="GO" id="GO:0003700">
    <property type="term" value="F:DNA-binding transcription factor activity"/>
    <property type="evidence" value="ECO:0007669"/>
    <property type="project" value="UniProtKB-UniRule"/>
</dbReference>
<dbReference type="RefSeq" id="WP_103966657.1">
    <property type="nucleotide sequence ID" value="NZ_FNUX01000013.1"/>
</dbReference>
<dbReference type="InterPro" id="IPR035642">
    <property type="entry name" value="MraZ_N"/>
</dbReference>
<dbReference type="AlphaFoldDB" id="A0A1H5VNH9"/>
<dbReference type="SUPFAM" id="SSF89447">
    <property type="entry name" value="AbrB/MazE/MraZ-like"/>
    <property type="match status" value="1"/>
</dbReference>
<dbReference type="PANTHER" id="PTHR34701:SF1">
    <property type="entry name" value="TRANSCRIPTIONAL REGULATOR MRAZ"/>
    <property type="match status" value="1"/>
</dbReference>
<reference evidence="9 10" key="1">
    <citation type="submission" date="2016-10" db="EMBL/GenBank/DDBJ databases">
        <authorList>
            <person name="de Groot N.N."/>
        </authorList>
    </citation>
    <scope>NUCLEOTIDE SEQUENCE [LARGE SCALE GENOMIC DNA]</scope>
    <source>
        <strain evidence="9 10">Nm13</strain>
    </source>
</reference>
<evidence type="ECO:0000256" key="6">
    <source>
        <dbReference type="ARBA" id="ARBA00023163"/>
    </source>
</evidence>
<dbReference type="CDD" id="cd16320">
    <property type="entry name" value="MraZ_N"/>
    <property type="match status" value="1"/>
</dbReference>
<comment type="subcellular location">
    <subcellularLocation>
        <location evidence="7">Cytoplasm</location>
        <location evidence="7">Nucleoid</location>
    </subcellularLocation>
</comment>
<comment type="similarity">
    <text evidence="7">Belongs to the MraZ family.</text>
</comment>
<keyword evidence="3" id="KW-0677">Repeat</keyword>
<dbReference type="NCBIfam" id="TIGR00242">
    <property type="entry name" value="division/cell wall cluster transcriptional repressor MraZ"/>
    <property type="match status" value="1"/>
</dbReference>
<name>A0A1H5VNH9_9PROT</name>
<evidence type="ECO:0000256" key="5">
    <source>
        <dbReference type="ARBA" id="ARBA00023125"/>
    </source>
</evidence>
<evidence type="ECO:0000256" key="7">
    <source>
        <dbReference type="HAMAP-Rule" id="MF_01008"/>
    </source>
</evidence>
<evidence type="ECO:0000256" key="4">
    <source>
        <dbReference type="ARBA" id="ARBA00023015"/>
    </source>
</evidence>
<evidence type="ECO:0000256" key="2">
    <source>
        <dbReference type="ARBA" id="ARBA00022490"/>
    </source>
</evidence>
<dbReference type="Gene3D" id="3.40.1550.20">
    <property type="entry name" value="Transcriptional regulator MraZ domain"/>
    <property type="match status" value="1"/>
</dbReference>
<dbReference type="EMBL" id="FNUX01000013">
    <property type="protein sequence ID" value="SEF88895.1"/>
    <property type="molecule type" value="Genomic_DNA"/>
</dbReference>